<keyword evidence="1" id="KW-0812">Transmembrane</keyword>
<keyword evidence="3" id="KW-1185">Reference proteome</keyword>
<dbReference type="Proteomes" id="UP000024635">
    <property type="component" value="Unassembled WGS sequence"/>
</dbReference>
<evidence type="ECO:0000313" key="3">
    <source>
        <dbReference type="Proteomes" id="UP000024635"/>
    </source>
</evidence>
<organism evidence="2 3">
    <name type="scientific">Ancylostoma ceylanicum</name>
    <dbReference type="NCBI Taxonomy" id="53326"/>
    <lineage>
        <taxon>Eukaryota</taxon>
        <taxon>Metazoa</taxon>
        <taxon>Ecdysozoa</taxon>
        <taxon>Nematoda</taxon>
        <taxon>Chromadorea</taxon>
        <taxon>Rhabditida</taxon>
        <taxon>Rhabditina</taxon>
        <taxon>Rhabditomorpha</taxon>
        <taxon>Strongyloidea</taxon>
        <taxon>Ancylostomatidae</taxon>
        <taxon>Ancylostomatinae</taxon>
        <taxon>Ancylostoma</taxon>
    </lineage>
</organism>
<dbReference type="EMBL" id="JARK01001377">
    <property type="protein sequence ID" value="EYC14267.1"/>
    <property type="molecule type" value="Genomic_DNA"/>
</dbReference>
<dbReference type="OrthoDB" id="5835710at2759"/>
<protein>
    <submittedName>
        <fullName evidence="2">Uncharacterized protein</fullName>
    </submittedName>
</protein>
<sequence length="126" mass="14018">MDSTTIPREIPEISLETLVPLLVLLAIILYCLIVAVVFIFFCTRHPHRLKQTPSQGVMPEIVSFMDCTLLLQCLPCTECSPRKALRACCPNTESVRRLASCDWIQRQPQGPRAGGVDLVCCVVCES</sequence>
<name>A0A016UHF5_9BILA</name>
<proteinExistence type="predicted"/>
<gene>
    <name evidence="2" type="primary">Acey_s0041.g440</name>
    <name evidence="2" type="ORF">Y032_0041g440</name>
</gene>
<keyword evidence="1" id="KW-1133">Transmembrane helix</keyword>
<evidence type="ECO:0000313" key="2">
    <source>
        <dbReference type="EMBL" id="EYC14267.1"/>
    </source>
</evidence>
<keyword evidence="1" id="KW-0472">Membrane</keyword>
<comment type="caution">
    <text evidence="2">The sequence shown here is derived from an EMBL/GenBank/DDBJ whole genome shotgun (WGS) entry which is preliminary data.</text>
</comment>
<evidence type="ECO:0000256" key="1">
    <source>
        <dbReference type="SAM" id="Phobius"/>
    </source>
</evidence>
<feature type="transmembrane region" description="Helical" evidence="1">
    <location>
        <begin position="20"/>
        <end position="41"/>
    </location>
</feature>
<reference evidence="3" key="1">
    <citation type="journal article" date="2015" name="Nat. Genet.">
        <title>The genome and transcriptome of the zoonotic hookworm Ancylostoma ceylanicum identify infection-specific gene families.</title>
        <authorList>
            <person name="Schwarz E.M."/>
            <person name="Hu Y."/>
            <person name="Antoshechkin I."/>
            <person name="Miller M.M."/>
            <person name="Sternberg P.W."/>
            <person name="Aroian R.V."/>
        </authorList>
    </citation>
    <scope>NUCLEOTIDE SEQUENCE</scope>
    <source>
        <strain evidence="3">HY135</strain>
    </source>
</reference>
<accession>A0A016UHF5</accession>
<dbReference type="AlphaFoldDB" id="A0A016UHF5"/>